<gene>
    <name evidence="1" type="ORF">CALMAC_LOCUS12500</name>
</gene>
<reference evidence="1 2" key="1">
    <citation type="submission" date="2019-01" db="EMBL/GenBank/DDBJ databases">
        <authorList>
            <person name="Sayadi A."/>
        </authorList>
    </citation>
    <scope>NUCLEOTIDE SEQUENCE [LARGE SCALE GENOMIC DNA]</scope>
</reference>
<accession>A0A653CX59</accession>
<dbReference type="AlphaFoldDB" id="A0A653CX59"/>
<sequence>MAGATTFCTITTIRLWGTSTREDSNTITSQARRRKDNLSIQRFLLTQTESPSNFRRTWRVCPERITSPRKGIAGIPTR</sequence>
<name>A0A653CX59_CALMS</name>
<dbReference type="EMBL" id="CAACVG010009172">
    <property type="protein sequence ID" value="VEN52319.1"/>
    <property type="molecule type" value="Genomic_DNA"/>
</dbReference>
<evidence type="ECO:0000313" key="1">
    <source>
        <dbReference type="EMBL" id="VEN52319.1"/>
    </source>
</evidence>
<evidence type="ECO:0000313" key="2">
    <source>
        <dbReference type="Proteomes" id="UP000410492"/>
    </source>
</evidence>
<organism evidence="1 2">
    <name type="scientific">Callosobruchus maculatus</name>
    <name type="common">Southern cowpea weevil</name>
    <name type="synonym">Pulse bruchid</name>
    <dbReference type="NCBI Taxonomy" id="64391"/>
    <lineage>
        <taxon>Eukaryota</taxon>
        <taxon>Metazoa</taxon>
        <taxon>Ecdysozoa</taxon>
        <taxon>Arthropoda</taxon>
        <taxon>Hexapoda</taxon>
        <taxon>Insecta</taxon>
        <taxon>Pterygota</taxon>
        <taxon>Neoptera</taxon>
        <taxon>Endopterygota</taxon>
        <taxon>Coleoptera</taxon>
        <taxon>Polyphaga</taxon>
        <taxon>Cucujiformia</taxon>
        <taxon>Chrysomeloidea</taxon>
        <taxon>Chrysomelidae</taxon>
        <taxon>Bruchinae</taxon>
        <taxon>Bruchini</taxon>
        <taxon>Callosobruchus</taxon>
    </lineage>
</organism>
<keyword evidence="2" id="KW-1185">Reference proteome</keyword>
<dbReference type="OrthoDB" id="10524772at2759"/>
<dbReference type="Proteomes" id="UP000410492">
    <property type="component" value="Unassembled WGS sequence"/>
</dbReference>
<protein>
    <submittedName>
        <fullName evidence="1">Uncharacterized protein</fullName>
    </submittedName>
</protein>
<proteinExistence type="predicted"/>